<protein>
    <recommendedName>
        <fullName evidence="2">Parvovirus non-structural protein 1 helicase domain-containing protein</fullName>
    </recommendedName>
</protein>
<reference evidence="3 4" key="1">
    <citation type="submission" date="2023-02" db="EMBL/GenBank/DDBJ databases">
        <title>LHISI_Scaffold_Assembly.</title>
        <authorList>
            <person name="Stuart O.P."/>
            <person name="Cleave R."/>
            <person name="Magrath M.J.L."/>
            <person name="Mikheyev A.S."/>
        </authorList>
    </citation>
    <scope>NUCLEOTIDE SEQUENCE [LARGE SCALE GENOMIC DNA]</scope>
    <source>
        <strain evidence="3">Daus_M_001</strain>
        <tissue evidence="3">Leg muscle</tissue>
    </source>
</reference>
<feature type="region of interest" description="Disordered" evidence="1">
    <location>
        <begin position="442"/>
        <end position="532"/>
    </location>
</feature>
<feature type="domain" description="Parvovirus non-structural protein 1 helicase" evidence="2">
    <location>
        <begin position="730"/>
        <end position="798"/>
    </location>
</feature>
<evidence type="ECO:0000313" key="4">
    <source>
        <dbReference type="Proteomes" id="UP001159363"/>
    </source>
</evidence>
<dbReference type="Pfam" id="PF01057">
    <property type="entry name" value="Parvo_NS1"/>
    <property type="match status" value="1"/>
</dbReference>
<evidence type="ECO:0000259" key="2">
    <source>
        <dbReference type="Pfam" id="PF01057"/>
    </source>
</evidence>
<accession>A0ABQ9G1Q1</accession>
<dbReference type="Proteomes" id="UP001159363">
    <property type="component" value="Chromosome 16"/>
</dbReference>
<dbReference type="InterPro" id="IPR001257">
    <property type="entry name" value="Parvovirus_NS1_helicase"/>
</dbReference>
<name>A0ABQ9G1Q1_9NEOP</name>
<dbReference type="Gene3D" id="3.40.50.300">
    <property type="entry name" value="P-loop containing nucleotide triphosphate hydrolases"/>
    <property type="match status" value="1"/>
</dbReference>
<feature type="compositionally biased region" description="Polar residues" evidence="1">
    <location>
        <begin position="498"/>
        <end position="509"/>
    </location>
</feature>
<proteinExistence type="predicted"/>
<evidence type="ECO:0000256" key="1">
    <source>
        <dbReference type="SAM" id="MobiDB-lite"/>
    </source>
</evidence>
<dbReference type="InterPro" id="IPR027417">
    <property type="entry name" value="P-loop_NTPase"/>
</dbReference>
<evidence type="ECO:0000313" key="3">
    <source>
        <dbReference type="EMBL" id="KAJ8865982.1"/>
    </source>
</evidence>
<gene>
    <name evidence="3" type="ORF">PR048_033506</name>
</gene>
<dbReference type="EMBL" id="JARBHB010000017">
    <property type="protein sequence ID" value="KAJ8865982.1"/>
    <property type="molecule type" value="Genomic_DNA"/>
</dbReference>
<dbReference type="SUPFAM" id="SSF52540">
    <property type="entry name" value="P-loop containing nucleoside triphosphate hydrolases"/>
    <property type="match status" value="1"/>
</dbReference>
<keyword evidence="4" id="KW-1185">Reference proteome</keyword>
<sequence>MYNRSGNCYNFKQFVDDDQIPLNVTYLKYKLCADFFSNRGTSFYYPQKGTLVHCLWKQTLGGIAGQWWWAGAGARQPSCSDRPTAAQPEDLGPIFSSKPPHPRCRGSRRSPSYVHAAACNVFGATPTRGGPICLSWGYQRKEWERISEMSLEGCGQGFSKMSLERGEGVSEMNEKGVGGSQRDEWEEGVGEISGGRGAARNWRKISKSHSEDSILLLPSTVFDLDVRSRGPDTHHLPACQCCEQYPAQCLTSEYEVATDSEGVSKGELEEYLSTRAATPVGTPAQTPTKLPEVTLVPETPDLHSDHSHSSTRQATNKLECPWRTNFRGVAFQTMPRRYIITFKPKFLPQLKVIDFHLKAIHELNENDPLNDLPSHLQIRKGKEGLLYMNINISSRLIRQKLVETYLGLLNGNVQSLHIQMMNDQNQLLQYLLLPLNKIPPEANAPVEGNNGRILGERASSSRAPDNESPRPMQQRGFRQDNLHLRPPVLRRGVPTPPIQSNHNQKSPNIHSRLPRGPPPLHRQTGPTTSPVPSIESYTFFSQSHPRITEAYCTLQPVRYAARFAAYLLRVGLSRLISFGISWAGLKKYMGNTGETADQQRNNIVSTIQDTVEKYDTRTYEQFLCKVPTSEQRQLLQLCGTSTTSNIKILIKIYNTESTSSIRSKHYYDIMMEHWDEDDIDTTAQEWFNDFFAQNNIDPVTFYTNFIRIQRSMMKINGFIIQGPTNAHTPNKDNTGFHFDELPSSTCALYEELLINLNNIGTWKLLLEGTPITTDIKHMDKEIIERLPFFLTMNTPIWVDASEIPPLKCRIFVYQFNTQIEHQTLSGLSMRKPPTILHLNIYIYIYSTT</sequence>
<feature type="region of interest" description="Disordered" evidence="1">
    <location>
        <begin position="78"/>
        <end position="102"/>
    </location>
</feature>
<feature type="region of interest" description="Disordered" evidence="1">
    <location>
        <begin position="171"/>
        <end position="193"/>
    </location>
</feature>
<organism evidence="3 4">
    <name type="scientific">Dryococelus australis</name>
    <dbReference type="NCBI Taxonomy" id="614101"/>
    <lineage>
        <taxon>Eukaryota</taxon>
        <taxon>Metazoa</taxon>
        <taxon>Ecdysozoa</taxon>
        <taxon>Arthropoda</taxon>
        <taxon>Hexapoda</taxon>
        <taxon>Insecta</taxon>
        <taxon>Pterygota</taxon>
        <taxon>Neoptera</taxon>
        <taxon>Polyneoptera</taxon>
        <taxon>Phasmatodea</taxon>
        <taxon>Verophasmatodea</taxon>
        <taxon>Anareolatae</taxon>
        <taxon>Phasmatidae</taxon>
        <taxon>Eurycanthinae</taxon>
        <taxon>Dryococelus</taxon>
    </lineage>
</organism>
<comment type="caution">
    <text evidence="3">The sequence shown here is derived from an EMBL/GenBank/DDBJ whole genome shotgun (WGS) entry which is preliminary data.</text>
</comment>